<feature type="transmembrane region" description="Helical" evidence="1">
    <location>
        <begin position="200"/>
        <end position="217"/>
    </location>
</feature>
<dbReference type="AlphaFoldDB" id="A0A382CJC8"/>
<feature type="transmembrane region" description="Helical" evidence="1">
    <location>
        <begin position="249"/>
        <end position="269"/>
    </location>
</feature>
<feature type="transmembrane region" description="Helical" evidence="1">
    <location>
        <begin position="13"/>
        <end position="36"/>
    </location>
</feature>
<feature type="transmembrane region" description="Helical" evidence="1">
    <location>
        <begin position="177"/>
        <end position="194"/>
    </location>
</feature>
<dbReference type="EMBL" id="UINC01034697">
    <property type="protein sequence ID" value="SVB25944.1"/>
    <property type="molecule type" value="Genomic_DNA"/>
</dbReference>
<keyword evidence="1" id="KW-0472">Membrane</keyword>
<proteinExistence type="predicted"/>
<organism evidence="2">
    <name type="scientific">marine metagenome</name>
    <dbReference type="NCBI Taxonomy" id="408172"/>
    <lineage>
        <taxon>unclassified sequences</taxon>
        <taxon>metagenomes</taxon>
        <taxon>ecological metagenomes</taxon>
    </lineage>
</organism>
<feature type="transmembrane region" description="Helical" evidence="1">
    <location>
        <begin position="301"/>
        <end position="322"/>
    </location>
</feature>
<protein>
    <recommendedName>
        <fullName evidence="3">Serine active site containing 1-like protein</fullName>
    </recommendedName>
</protein>
<feature type="transmembrane region" description="Helical" evidence="1">
    <location>
        <begin position="134"/>
        <end position="150"/>
    </location>
</feature>
<reference evidence="2" key="1">
    <citation type="submission" date="2018-05" db="EMBL/GenBank/DDBJ databases">
        <authorList>
            <person name="Lanie J.A."/>
            <person name="Ng W.-L."/>
            <person name="Kazmierczak K.M."/>
            <person name="Andrzejewski T.M."/>
            <person name="Davidsen T.M."/>
            <person name="Wayne K.J."/>
            <person name="Tettelin H."/>
            <person name="Glass J.I."/>
            <person name="Rusch D."/>
            <person name="Podicherti R."/>
            <person name="Tsui H.-C.T."/>
            <person name="Winkler M.E."/>
        </authorList>
    </citation>
    <scope>NUCLEOTIDE SEQUENCE</scope>
</reference>
<feature type="transmembrane region" description="Helical" evidence="1">
    <location>
        <begin position="96"/>
        <end position="114"/>
    </location>
</feature>
<gene>
    <name evidence="2" type="ORF">METZ01_LOCUS178798</name>
</gene>
<keyword evidence="1" id="KW-1133">Transmembrane helix</keyword>
<evidence type="ECO:0000313" key="2">
    <source>
        <dbReference type="EMBL" id="SVB25944.1"/>
    </source>
</evidence>
<feature type="transmembrane region" description="Helical" evidence="1">
    <location>
        <begin position="226"/>
        <end position="243"/>
    </location>
</feature>
<feature type="transmembrane region" description="Helical" evidence="1">
    <location>
        <begin position="62"/>
        <end position="84"/>
    </location>
</feature>
<evidence type="ECO:0000256" key="1">
    <source>
        <dbReference type="SAM" id="Phobius"/>
    </source>
</evidence>
<feature type="transmembrane region" description="Helical" evidence="1">
    <location>
        <begin position="276"/>
        <end position="295"/>
    </location>
</feature>
<keyword evidence="1" id="KW-0812">Transmembrane</keyword>
<accession>A0A382CJC8</accession>
<name>A0A382CJC8_9ZZZZ</name>
<feature type="non-terminal residue" evidence="2">
    <location>
        <position position="1"/>
    </location>
</feature>
<sequence length="337" mass="38994">VNSDMSNSISSSLALKLGIAFSLLFSGLIWLADILWMQEPLLLPKPDGIAFWYKWQLLNPDFISRSSAWVLYFGHQIIIWWLIFKAQASKPKYISGLHWFNIAALLANALFVTLHLVQTHIFYDGLAQDVTEQSAQWSVIVLLVVVLMMENQRRGMFFGKPLDFVTRASQGLRKYHGYYFAWAAIYTFWYHPMVMTQGHLLGFLYMFLILLQGSLFFTRAHLNPKWTIFIEVTVVVHALLVALMNSHNWPMFLFGFLGVFMVTQMYGLPLSQKMRWLLWSLFIGLIIVVYNFKGWETSYEVVFVAGTEWASAILVAGLILFLQSDFIKKLLFLKKTN</sequence>
<evidence type="ECO:0008006" key="3">
    <source>
        <dbReference type="Google" id="ProtNLM"/>
    </source>
</evidence>